<organism evidence="1 2">
    <name type="scientific">Lacticaseibacillus pabuli</name>
    <dbReference type="NCBI Taxonomy" id="3025672"/>
    <lineage>
        <taxon>Bacteria</taxon>
        <taxon>Bacillati</taxon>
        <taxon>Bacillota</taxon>
        <taxon>Bacilli</taxon>
        <taxon>Lactobacillales</taxon>
        <taxon>Lactobacillaceae</taxon>
        <taxon>Lacticaseibacillus</taxon>
    </lineage>
</organism>
<dbReference type="EMBL" id="CP117884">
    <property type="protein sequence ID" value="WDF81860.1"/>
    <property type="molecule type" value="Genomic_DNA"/>
</dbReference>
<evidence type="ECO:0000313" key="2">
    <source>
        <dbReference type="Proteomes" id="UP001220377"/>
    </source>
</evidence>
<reference evidence="1 2" key="1">
    <citation type="submission" date="2023-02" db="EMBL/GenBank/DDBJ databases">
        <title>Genome sequence of Lacticaseibacillus sp. KACC 23028.</title>
        <authorList>
            <person name="Kim S."/>
            <person name="Heo J."/>
            <person name="Kwon S.-W."/>
        </authorList>
    </citation>
    <scope>NUCLEOTIDE SEQUENCE [LARGE SCALE GENOMIC DNA]</scope>
    <source>
        <strain evidence="1 2">KACC 23028</strain>
    </source>
</reference>
<dbReference type="RefSeq" id="WP_274258908.1">
    <property type="nucleotide sequence ID" value="NZ_CP117884.1"/>
</dbReference>
<name>A0ABY7WRV9_9LACO</name>
<sequence>MTNEQEQQLFSRLNQACESELNKSGAFEDSDDTYNAVFYAGVARGLVMAQGMLVEARKKARYGRNRNGLRTRLLNKDIYKEIIP</sequence>
<keyword evidence="2" id="KW-1185">Reference proteome</keyword>
<protein>
    <recommendedName>
        <fullName evidence="3">HEPN domain-containing protein</fullName>
    </recommendedName>
</protein>
<evidence type="ECO:0000313" key="1">
    <source>
        <dbReference type="EMBL" id="WDF81860.1"/>
    </source>
</evidence>
<evidence type="ECO:0008006" key="3">
    <source>
        <dbReference type="Google" id="ProtNLM"/>
    </source>
</evidence>
<dbReference type="Proteomes" id="UP001220377">
    <property type="component" value="Chromosome"/>
</dbReference>
<proteinExistence type="predicted"/>
<gene>
    <name evidence="1" type="ORF">PQ472_07960</name>
</gene>
<accession>A0ABY7WRV9</accession>